<evidence type="ECO:0000256" key="2">
    <source>
        <dbReference type="ARBA" id="ARBA00022679"/>
    </source>
</evidence>
<dbReference type="Pfam" id="PF06325">
    <property type="entry name" value="PrmA"/>
    <property type="match status" value="1"/>
</dbReference>
<evidence type="ECO:0000256" key="3">
    <source>
        <dbReference type="ARBA" id="ARBA00037932"/>
    </source>
</evidence>
<comment type="caution">
    <text evidence="6">The sequence shown here is derived from an EMBL/GenBank/DDBJ whole genome shotgun (WGS) entry which is preliminary data.</text>
</comment>
<evidence type="ECO:0000313" key="7">
    <source>
        <dbReference type="Proteomes" id="UP001165065"/>
    </source>
</evidence>
<evidence type="ECO:0000256" key="5">
    <source>
        <dbReference type="ARBA" id="ARBA00042266"/>
    </source>
</evidence>
<comment type="similarity">
    <text evidence="3">Belongs to the methyltransferase superfamily. ETFBKMT family.</text>
</comment>
<dbReference type="SUPFAM" id="SSF53335">
    <property type="entry name" value="S-adenosyl-L-methionine-dependent methyltransferases"/>
    <property type="match status" value="1"/>
</dbReference>
<keyword evidence="2" id="KW-0808">Transferase</keyword>
<dbReference type="Gene3D" id="3.40.50.150">
    <property type="entry name" value="Vaccinia Virus protein VP39"/>
    <property type="match status" value="1"/>
</dbReference>
<keyword evidence="1" id="KW-0489">Methyltransferase</keyword>
<evidence type="ECO:0000256" key="1">
    <source>
        <dbReference type="ARBA" id="ARBA00022603"/>
    </source>
</evidence>
<proteinExistence type="inferred from homology"/>
<dbReference type="PANTHER" id="PTHR43648:SF1">
    <property type="entry name" value="ELECTRON TRANSFER FLAVOPROTEIN BETA SUBUNIT LYSINE METHYLTRANSFERASE"/>
    <property type="match status" value="1"/>
</dbReference>
<name>A0A9W7L285_9STRA</name>
<accession>A0A9W7L285</accession>
<evidence type="ECO:0000313" key="6">
    <source>
        <dbReference type="EMBL" id="GMI24574.1"/>
    </source>
</evidence>
<evidence type="ECO:0000256" key="4">
    <source>
        <dbReference type="ARBA" id="ARBA00041867"/>
    </source>
</evidence>
<dbReference type="GO" id="GO:0008276">
    <property type="term" value="F:protein methyltransferase activity"/>
    <property type="evidence" value="ECO:0007669"/>
    <property type="project" value="TreeGrafter"/>
</dbReference>
<protein>
    <recommendedName>
        <fullName evidence="5">ETFB lysine methyltransferase</fullName>
    </recommendedName>
    <alternativeName>
        <fullName evidence="4">Protein N-lysine methyltransferase METTL20</fullName>
    </alternativeName>
</protein>
<dbReference type="OrthoDB" id="419617at2759"/>
<gene>
    <name evidence="6" type="ORF">TrCOL_g6089</name>
</gene>
<organism evidence="6 7">
    <name type="scientific">Triparma columacea</name>
    <dbReference type="NCBI Taxonomy" id="722753"/>
    <lineage>
        <taxon>Eukaryota</taxon>
        <taxon>Sar</taxon>
        <taxon>Stramenopiles</taxon>
        <taxon>Ochrophyta</taxon>
        <taxon>Bolidophyceae</taxon>
        <taxon>Parmales</taxon>
        <taxon>Triparmaceae</taxon>
        <taxon>Triparma</taxon>
    </lineage>
</organism>
<dbReference type="EMBL" id="BRYA01000586">
    <property type="protein sequence ID" value="GMI24574.1"/>
    <property type="molecule type" value="Genomic_DNA"/>
</dbReference>
<dbReference type="GO" id="GO:0032259">
    <property type="term" value="P:methylation"/>
    <property type="evidence" value="ECO:0007669"/>
    <property type="project" value="UniProtKB-KW"/>
</dbReference>
<reference evidence="7" key="1">
    <citation type="journal article" date="2023" name="Commun. Biol.">
        <title>Genome analysis of Parmales, the sister group of diatoms, reveals the evolutionary specialization of diatoms from phago-mixotrophs to photoautotrophs.</title>
        <authorList>
            <person name="Ban H."/>
            <person name="Sato S."/>
            <person name="Yoshikawa S."/>
            <person name="Yamada K."/>
            <person name="Nakamura Y."/>
            <person name="Ichinomiya M."/>
            <person name="Sato N."/>
            <person name="Blanc-Mathieu R."/>
            <person name="Endo H."/>
            <person name="Kuwata A."/>
            <person name="Ogata H."/>
        </authorList>
    </citation>
    <scope>NUCLEOTIDE SEQUENCE [LARGE SCALE GENOMIC DNA]</scope>
</reference>
<sequence>MPSSKSPFTVPTVLLDTSLPGWGSGLHPTTYLVLQYLIELRESTPSSFKRVVDYGCGSGILLLACQKLGLGSVSTVGVDIEEDALSATNLNWELNYPPSLPCRPDPPELLHTRMIVPSFTLSANDLVLANILIGALCRPSMVAVLVDALREPSSPGNCDGGVIVFSGIRPSQGEVDSLKDAYGNYIEFDDGAYGELSGTDTLGSVSNYGFDCGDWARVVGRRKVGRGWSREMSEAAIQ</sequence>
<dbReference type="PANTHER" id="PTHR43648">
    <property type="entry name" value="ELECTRON TRANSFER FLAVOPROTEIN BETA SUBUNIT LYSINE METHYLTRANSFERASE"/>
    <property type="match status" value="1"/>
</dbReference>
<keyword evidence="7" id="KW-1185">Reference proteome</keyword>
<dbReference type="Proteomes" id="UP001165065">
    <property type="component" value="Unassembled WGS sequence"/>
</dbReference>
<dbReference type="InterPro" id="IPR050078">
    <property type="entry name" value="Ribosomal_L11_MeTrfase_PrmA"/>
</dbReference>
<dbReference type="AlphaFoldDB" id="A0A9W7L285"/>
<dbReference type="InterPro" id="IPR029063">
    <property type="entry name" value="SAM-dependent_MTases_sf"/>
</dbReference>